<dbReference type="OrthoDB" id="6901389at2"/>
<accession>A0A5E7E4Z1</accession>
<name>A0A5E7E4Z1_PSEFL</name>
<evidence type="ECO:0000313" key="1">
    <source>
        <dbReference type="EMBL" id="VVO21727.1"/>
    </source>
</evidence>
<evidence type="ECO:0000313" key="2">
    <source>
        <dbReference type="Proteomes" id="UP000379480"/>
    </source>
</evidence>
<dbReference type="EMBL" id="CABVHY010000023">
    <property type="protein sequence ID" value="VVO21727.1"/>
    <property type="molecule type" value="Genomic_DNA"/>
</dbReference>
<sequence>MNNNEMVSVPRELTDEMAEAIGSRAAVCGGGAFEIWEAVIAAAPAAEHQPQQAAVLPELKKPYYVVRPTTFGEQAGFFQVHPGNVVYSSEDEAQKSADLYNSQRAHKFFNALKKAAPLQHQSEPSAYVLHKNGIIDWDQEVIISNTGGDESDERFKWVAVYTERPAHYTAIDMTTAAADGFRGGQTVVPELTNELREILGMMCFQCITYAQALRQMGHTIAKKAEDEQAVTIHWMLGHYLRDAANWRQNAIDELKTDQELAQVGCEKSADTLRKLSALASTTN</sequence>
<gene>
    <name evidence="1" type="ORF">PS723_04263</name>
</gene>
<reference evidence="1 2" key="1">
    <citation type="submission" date="2019-09" db="EMBL/GenBank/DDBJ databases">
        <authorList>
            <person name="Chandra G."/>
            <person name="Truman W A."/>
        </authorList>
    </citation>
    <scope>NUCLEOTIDE SEQUENCE [LARGE SCALE GENOMIC DNA]</scope>
    <source>
        <strain evidence="1">PS723</strain>
    </source>
</reference>
<proteinExistence type="predicted"/>
<protein>
    <submittedName>
        <fullName evidence="1">Uncharacterized protein</fullName>
    </submittedName>
</protein>
<organism evidence="1 2">
    <name type="scientific">Pseudomonas fluorescens</name>
    <dbReference type="NCBI Taxonomy" id="294"/>
    <lineage>
        <taxon>Bacteria</taxon>
        <taxon>Pseudomonadati</taxon>
        <taxon>Pseudomonadota</taxon>
        <taxon>Gammaproteobacteria</taxon>
        <taxon>Pseudomonadales</taxon>
        <taxon>Pseudomonadaceae</taxon>
        <taxon>Pseudomonas</taxon>
    </lineage>
</organism>
<dbReference type="AlphaFoldDB" id="A0A5E7E4Z1"/>
<dbReference type="Proteomes" id="UP000379480">
    <property type="component" value="Unassembled WGS sequence"/>
</dbReference>
<dbReference type="RefSeq" id="WP_150805589.1">
    <property type="nucleotide sequence ID" value="NZ_CABVHY010000023.1"/>
</dbReference>